<dbReference type="EMBL" id="JAUMJH010000031">
    <property type="protein sequence ID" value="MDO3658093.1"/>
    <property type="molecule type" value="Genomic_DNA"/>
</dbReference>
<dbReference type="AlphaFoldDB" id="R9ASI7"/>
<dbReference type="PATRIC" id="fig|1217699.3.peg.3216"/>
<accession>R9ASI7</accession>
<evidence type="ECO:0000313" key="1">
    <source>
        <dbReference type="EMBL" id="EOR05148.1"/>
    </source>
</evidence>
<reference evidence="2 4" key="2">
    <citation type="submission" date="2023-07" db="EMBL/GenBank/DDBJ databases">
        <title>A novel proteolytic Acinetobacter species.</title>
        <authorList>
            <person name="Nemec A."/>
            <person name="Radolfova-Krizova L."/>
        </authorList>
    </citation>
    <scope>NUCLEOTIDE SEQUENCE [LARGE SCALE GENOMIC DNA]</scope>
    <source>
        <strain evidence="2 4">NIPH 1865</strain>
    </source>
</reference>
<name>R9ASI7_9GAMM</name>
<dbReference type="Proteomes" id="UP000016203">
    <property type="component" value="Unassembled WGS sequence"/>
</dbReference>
<evidence type="ECO:0000313" key="2">
    <source>
        <dbReference type="EMBL" id="MDO3658093.1"/>
    </source>
</evidence>
<dbReference type="RefSeq" id="WP_016164733.1">
    <property type="nucleotide sequence ID" value="NZ_JAKZGC010000017.1"/>
</dbReference>
<evidence type="ECO:0000313" key="4">
    <source>
        <dbReference type="Proteomes" id="UP001168902"/>
    </source>
</evidence>
<dbReference type="HOGENOM" id="CLU_1607292_0_0_6"/>
<comment type="caution">
    <text evidence="1">The sequence shown here is derived from an EMBL/GenBank/DDBJ whole genome shotgun (WGS) entry which is preliminary data.</text>
</comment>
<gene>
    <name evidence="1" type="ORF">F896_03289</name>
    <name evidence="2" type="ORF">Q3V53_12980</name>
</gene>
<dbReference type="EMBL" id="AQFL01000017">
    <property type="protein sequence ID" value="EOR05148.1"/>
    <property type="molecule type" value="Genomic_DNA"/>
</dbReference>
<organism evidence="1 3">
    <name type="scientific">Acinetobacter genomosp. 15BJ</name>
    <dbReference type="NCBI Taxonomy" id="106651"/>
    <lineage>
        <taxon>Bacteria</taxon>
        <taxon>Pseudomonadati</taxon>
        <taxon>Pseudomonadota</taxon>
        <taxon>Gammaproteobacteria</taxon>
        <taxon>Moraxellales</taxon>
        <taxon>Moraxellaceae</taxon>
        <taxon>Acinetobacter</taxon>
    </lineage>
</organism>
<proteinExistence type="predicted"/>
<sequence>MTTTLYPLCQQVFPELTQVPYPAHAHDFHQFINWVNTLHSNIQYVELKEYYDNDTDKCYQLQQAQVDIEQLNNRIEAEVEQLFAEYAESAPEQQNEIDFAEHIYAILFDNIYAVAEQHGLALLLISNENPYWMLVPDQTEQINRLIEAFNTTFSDVELYHYV</sequence>
<dbReference type="Proteomes" id="UP001168902">
    <property type="component" value="Unassembled WGS sequence"/>
</dbReference>
<evidence type="ECO:0000313" key="3">
    <source>
        <dbReference type="Proteomes" id="UP000016203"/>
    </source>
</evidence>
<dbReference type="OrthoDB" id="6689016at2"/>
<reference evidence="1 3" key="1">
    <citation type="submission" date="2013-03" db="EMBL/GenBank/DDBJ databases">
        <title>The Genome Sequence of Acinetobacter sp. CIP 110321.</title>
        <authorList>
            <consortium name="The Broad Institute Genome Sequencing Platform"/>
            <consortium name="The Broad Institute Genome Sequencing Center for Infectious Disease"/>
            <person name="Cerqueira G."/>
            <person name="Feldgarden M."/>
            <person name="Courvalin P."/>
            <person name="Perichon B."/>
            <person name="Grillot-Courvalin C."/>
            <person name="Clermont D."/>
            <person name="Rocha E."/>
            <person name="Yoon E.-J."/>
            <person name="Nemec A."/>
            <person name="Walker B."/>
            <person name="Young S.K."/>
            <person name="Zeng Q."/>
            <person name="Gargeya S."/>
            <person name="Fitzgerald M."/>
            <person name="Haas B."/>
            <person name="Abouelleil A."/>
            <person name="Alvarado L."/>
            <person name="Arachchi H.M."/>
            <person name="Berlin A.M."/>
            <person name="Chapman S.B."/>
            <person name="Dewar J."/>
            <person name="Goldberg J."/>
            <person name="Griggs A."/>
            <person name="Gujja S."/>
            <person name="Hansen M."/>
            <person name="Howarth C."/>
            <person name="Imamovic A."/>
            <person name="Larimer J."/>
            <person name="McCowan C."/>
            <person name="Murphy C."/>
            <person name="Neiman D."/>
            <person name="Pearson M."/>
            <person name="Priest M."/>
            <person name="Roberts A."/>
            <person name="Saif S."/>
            <person name="Shea T."/>
            <person name="Sisk P."/>
            <person name="Sykes S."/>
            <person name="Wortman J."/>
            <person name="Nusbaum C."/>
            <person name="Birren B."/>
        </authorList>
    </citation>
    <scope>NUCLEOTIDE SEQUENCE [LARGE SCALE GENOMIC DNA]</scope>
    <source>
        <strain evidence="1 3">CIP 110321</strain>
    </source>
</reference>
<protein>
    <submittedName>
        <fullName evidence="1">Uncharacterized protein</fullName>
    </submittedName>
</protein>
<keyword evidence="4" id="KW-1185">Reference proteome</keyword>